<dbReference type="InterPro" id="IPR050536">
    <property type="entry name" value="DtxR_MntR_Metal-Reg"/>
</dbReference>
<dbReference type="InterPro" id="IPR036421">
    <property type="entry name" value="Fe_dep_repressor_sf"/>
</dbReference>
<dbReference type="GO" id="GO:0046914">
    <property type="term" value="F:transition metal ion binding"/>
    <property type="evidence" value="ECO:0007669"/>
    <property type="project" value="InterPro"/>
</dbReference>
<name>T0ZGH9_9ZZZZ</name>
<dbReference type="PANTHER" id="PTHR33238">
    <property type="entry name" value="IRON (METAL) DEPENDENT REPRESSOR, DTXR FAMILY"/>
    <property type="match status" value="1"/>
</dbReference>
<sequence>METLQRLTRRQVETLEIIAAVETPMQGVPLKSVASALKVRPPSALSHLTPLEALGLIARRRGKSRLTPRGRSTLVEYRRHHRVAEHLFARVGFSPEETCRAAREIDLALGHNTVDRLCRSEGHPPTCPHGQPIVPCQGRPERA</sequence>
<evidence type="ECO:0000313" key="2">
    <source>
        <dbReference type="EMBL" id="EQD47321.1"/>
    </source>
</evidence>
<reference evidence="2" key="1">
    <citation type="submission" date="2013-08" db="EMBL/GenBank/DDBJ databases">
        <authorList>
            <person name="Mendez C."/>
            <person name="Richter M."/>
            <person name="Ferrer M."/>
            <person name="Sanchez J."/>
        </authorList>
    </citation>
    <scope>NUCLEOTIDE SEQUENCE</scope>
</reference>
<proteinExistence type="predicted"/>
<dbReference type="InterPro" id="IPR036388">
    <property type="entry name" value="WH-like_DNA-bd_sf"/>
</dbReference>
<reference evidence="2" key="2">
    <citation type="journal article" date="2014" name="ISME J.">
        <title>Microbial stratification in low pH oxic and suboxic macroscopic growths along an acid mine drainage.</title>
        <authorList>
            <person name="Mendez-Garcia C."/>
            <person name="Mesa V."/>
            <person name="Sprenger R.R."/>
            <person name="Richter M."/>
            <person name="Diez M.S."/>
            <person name="Solano J."/>
            <person name="Bargiela R."/>
            <person name="Golyshina O.V."/>
            <person name="Manteca A."/>
            <person name="Ramos J.L."/>
            <person name="Gallego J.R."/>
            <person name="Llorente I."/>
            <person name="Martins Dos Santos V.A."/>
            <person name="Jensen O.N."/>
            <person name="Pelaez A.I."/>
            <person name="Sanchez J."/>
            <person name="Ferrer M."/>
        </authorList>
    </citation>
    <scope>NUCLEOTIDE SEQUENCE</scope>
</reference>
<dbReference type="AlphaFoldDB" id="T0ZGH9"/>
<dbReference type="SUPFAM" id="SSF47979">
    <property type="entry name" value="Iron-dependent repressor protein, dimerization domain"/>
    <property type="match status" value="1"/>
</dbReference>
<dbReference type="GO" id="GO:0003700">
    <property type="term" value="F:DNA-binding transcription factor activity"/>
    <property type="evidence" value="ECO:0007669"/>
    <property type="project" value="InterPro"/>
</dbReference>
<dbReference type="GO" id="GO:0046983">
    <property type="term" value="F:protein dimerization activity"/>
    <property type="evidence" value="ECO:0007669"/>
    <property type="project" value="InterPro"/>
</dbReference>
<dbReference type="InterPro" id="IPR036390">
    <property type="entry name" value="WH_DNA-bd_sf"/>
</dbReference>
<protein>
    <submittedName>
        <fullName evidence="2">Iron dependent repressor</fullName>
    </submittedName>
</protein>
<dbReference type="EMBL" id="AUZY01008105">
    <property type="protein sequence ID" value="EQD47321.1"/>
    <property type="molecule type" value="Genomic_DNA"/>
</dbReference>
<gene>
    <name evidence="2" type="ORF">B1B_12380</name>
</gene>
<organism evidence="2">
    <name type="scientific">mine drainage metagenome</name>
    <dbReference type="NCBI Taxonomy" id="410659"/>
    <lineage>
        <taxon>unclassified sequences</taxon>
        <taxon>metagenomes</taxon>
        <taxon>ecological metagenomes</taxon>
    </lineage>
</organism>
<feature type="domain" description="Iron dependent repressor metal binding and dimerisation" evidence="1">
    <location>
        <begin position="67"/>
        <end position="134"/>
    </location>
</feature>
<dbReference type="InterPro" id="IPR022689">
    <property type="entry name" value="Iron_dep_repressor"/>
</dbReference>
<comment type="caution">
    <text evidence="2">The sequence shown here is derived from an EMBL/GenBank/DDBJ whole genome shotgun (WGS) entry which is preliminary data.</text>
</comment>
<evidence type="ECO:0000259" key="1">
    <source>
        <dbReference type="Pfam" id="PF02742"/>
    </source>
</evidence>
<dbReference type="PANTHER" id="PTHR33238:SF7">
    <property type="entry name" value="IRON-DEPENDENT TRANSCRIPTIONAL REGULATOR"/>
    <property type="match status" value="1"/>
</dbReference>
<dbReference type="SUPFAM" id="SSF46785">
    <property type="entry name" value="Winged helix' DNA-binding domain"/>
    <property type="match status" value="1"/>
</dbReference>
<dbReference type="InterPro" id="IPR001367">
    <property type="entry name" value="Fe_dep_repressor"/>
</dbReference>
<accession>T0ZGH9</accession>
<dbReference type="Gene3D" id="1.10.10.10">
    <property type="entry name" value="Winged helix-like DNA-binding domain superfamily/Winged helix DNA-binding domain"/>
    <property type="match status" value="1"/>
</dbReference>
<dbReference type="Pfam" id="PF02742">
    <property type="entry name" value="Fe_dep_repr_C"/>
    <property type="match status" value="1"/>
</dbReference>
<dbReference type="SMART" id="SM00529">
    <property type="entry name" value="HTH_DTXR"/>
    <property type="match status" value="1"/>
</dbReference>